<dbReference type="OrthoDB" id="5567812at2"/>
<dbReference type="RefSeq" id="WP_069128223.1">
    <property type="nucleotide sequence ID" value="NZ_MARB01000033.1"/>
</dbReference>
<protein>
    <submittedName>
        <fullName evidence="3">Phage shock protein PspA</fullName>
    </submittedName>
</protein>
<sequence>MALITRVSQLFRADVNAVLDRMEEPEILLKQAVRDMEEALTKDDHRVKVIELELKQIALRQSELVARLDQVTEELDLCFDTGNEALARTLLKRKLESERYLNYLARKQQEFQEAGETLKKRIHENRSRLESMRQKAELLAGSDSDEDERNSWNEPDFMRQFAVNDDDIELAFLREKQRRTQS</sequence>
<dbReference type="PANTHER" id="PTHR31088">
    <property type="entry name" value="MEMBRANE-ASSOCIATED PROTEIN VIPP1, CHLOROPLASTIC"/>
    <property type="match status" value="1"/>
</dbReference>
<evidence type="ECO:0000256" key="1">
    <source>
        <dbReference type="ARBA" id="ARBA00043985"/>
    </source>
</evidence>
<dbReference type="EMBL" id="MARB01000033">
    <property type="protein sequence ID" value="ODJ85855.1"/>
    <property type="molecule type" value="Genomic_DNA"/>
</dbReference>
<accession>A0A7Z1ADF0</accession>
<dbReference type="AlphaFoldDB" id="A0A7Z1ADF0"/>
<dbReference type="Proteomes" id="UP000094769">
    <property type="component" value="Unassembled WGS sequence"/>
</dbReference>
<gene>
    <name evidence="3" type="ORF">CODIS_39040</name>
</gene>
<dbReference type="Pfam" id="PF04012">
    <property type="entry name" value="PspA_IM30"/>
    <property type="match status" value="1"/>
</dbReference>
<name>A0A7Z1ADF0_9GAMM</name>
<keyword evidence="4" id="KW-1185">Reference proteome</keyword>
<proteinExistence type="inferred from homology"/>
<comment type="caution">
    <text evidence="3">The sequence shown here is derived from an EMBL/GenBank/DDBJ whole genome shotgun (WGS) entry which is preliminary data.</text>
</comment>
<organism evidence="3 4">
    <name type="scientific">Candidatus Thiodiazotropha endolucinida</name>
    <dbReference type="NCBI Taxonomy" id="1655433"/>
    <lineage>
        <taxon>Bacteria</taxon>
        <taxon>Pseudomonadati</taxon>
        <taxon>Pseudomonadota</taxon>
        <taxon>Gammaproteobacteria</taxon>
        <taxon>Chromatiales</taxon>
        <taxon>Sedimenticolaceae</taxon>
        <taxon>Candidatus Thiodiazotropha</taxon>
    </lineage>
</organism>
<evidence type="ECO:0000256" key="2">
    <source>
        <dbReference type="SAM" id="MobiDB-lite"/>
    </source>
</evidence>
<dbReference type="PANTHER" id="PTHR31088:SF6">
    <property type="entry name" value="PHAGE SHOCK PROTEIN A"/>
    <property type="match status" value="1"/>
</dbReference>
<comment type="similarity">
    <text evidence="1">Belongs to the PspA/Vipp/IM30 family.</text>
</comment>
<dbReference type="InterPro" id="IPR007157">
    <property type="entry name" value="PspA_VIPP1"/>
</dbReference>
<evidence type="ECO:0000313" key="3">
    <source>
        <dbReference type="EMBL" id="ODJ85855.1"/>
    </source>
</evidence>
<reference evidence="3 4" key="1">
    <citation type="submission" date="2016-06" db="EMBL/GenBank/DDBJ databases">
        <title>Genome sequence of endosymbiont of Candidatus Endolucinida thiodiazotropha.</title>
        <authorList>
            <person name="Poehlein A."/>
            <person name="Koenig S."/>
            <person name="Heiden S.E."/>
            <person name="Thuermer A."/>
            <person name="Voget S."/>
            <person name="Daniel R."/>
            <person name="Markert S."/>
            <person name="Gros O."/>
            <person name="Schweder T."/>
        </authorList>
    </citation>
    <scope>NUCLEOTIDE SEQUENCE [LARGE SCALE GENOMIC DNA]</scope>
    <source>
        <strain evidence="3 4">COS</strain>
    </source>
</reference>
<evidence type="ECO:0000313" key="4">
    <source>
        <dbReference type="Proteomes" id="UP000094769"/>
    </source>
</evidence>
<feature type="region of interest" description="Disordered" evidence="2">
    <location>
        <begin position="135"/>
        <end position="156"/>
    </location>
</feature>